<keyword evidence="1" id="KW-0540">Nuclease</keyword>
<keyword evidence="2" id="KW-0378">Hydrolase</keyword>
<dbReference type="STRING" id="6205.A0A0R3WPB6"/>
<dbReference type="InterPro" id="IPR012337">
    <property type="entry name" value="RNaseH-like_sf"/>
</dbReference>
<sequence length="198" mass="22809">MVLDFEATCIGRGRVQCQEIIEFPVLLLEAERCREIDRFHRYVRPIVNPQLSDFCTKLTGIIQDMVDSQPTFPTVMKEFEDWVDSHFSSDEEKSTFALVTCGDWDLRFMLPHQAALSNRQIPSYCRRWVDVKKASLSILSPLAYAEYTGRHVDGIVPMLRCLNLPHEGRLHSGIDDCQNIAKILQFLVAEKATLRYSQ</sequence>
<dbReference type="GO" id="GO:0003676">
    <property type="term" value="F:nucleic acid binding"/>
    <property type="evidence" value="ECO:0007669"/>
    <property type="project" value="InterPro"/>
</dbReference>
<dbReference type="Pfam" id="PF00929">
    <property type="entry name" value="RNase_T"/>
    <property type="match status" value="1"/>
</dbReference>
<evidence type="ECO:0000256" key="2">
    <source>
        <dbReference type="ARBA" id="ARBA00022801"/>
    </source>
</evidence>
<dbReference type="WBParaSite" id="TTAC_0000260601-mRNA-1">
    <property type="protein sequence ID" value="TTAC_0000260601-mRNA-1"/>
    <property type="gene ID" value="TTAC_0000260601"/>
</dbReference>
<dbReference type="SUPFAM" id="SSF53098">
    <property type="entry name" value="Ribonuclease H-like"/>
    <property type="match status" value="1"/>
</dbReference>
<dbReference type="SMART" id="SM00479">
    <property type="entry name" value="EXOIII"/>
    <property type="match status" value="1"/>
</dbReference>
<gene>
    <name evidence="5" type="ORF">TTAC_LOCUS2589</name>
</gene>
<dbReference type="GO" id="GO:0000175">
    <property type="term" value="F:3'-5'-RNA exonuclease activity"/>
    <property type="evidence" value="ECO:0007669"/>
    <property type="project" value="InterPro"/>
</dbReference>
<reference evidence="5 6" key="2">
    <citation type="submission" date="2018-11" db="EMBL/GenBank/DDBJ databases">
        <authorList>
            <consortium name="Pathogen Informatics"/>
        </authorList>
    </citation>
    <scope>NUCLEOTIDE SEQUENCE [LARGE SCALE GENOMIC DNA]</scope>
</reference>
<evidence type="ECO:0000259" key="4">
    <source>
        <dbReference type="SMART" id="SM00479"/>
    </source>
</evidence>
<evidence type="ECO:0000256" key="1">
    <source>
        <dbReference type="ARBA" id="ARBA00022722"/>
    </source>
</evidence>
<evidence type="ECO:0000313" key="6">
    <source>
        <dbReference type="Proteomes" id="UP000274429"/>
    </source>
</evidence>
<name>A0A0R3WPB6_HYDTA</name>
<proteinExistence type="predicted"/>
<dbReference type="CDD" id="cd06133">
    <property type="entry name" value="ERI-1_3'hExo_like"/>
    <property type="match status" value="1"/>
</dbReference>
<reference evidence="7" key="1">
    <citation type="submission" date="2017-02" db="UniProtKB">
        <authorList>
            <consortium name="WormBaseParasite"/>
        </authorList>
    </citation>
    <scope>IDENTIFICATION</scope>
</reference>
<evidence type="ECO:0000313" key="5">
    <source>
        <dbReference type="EMBL" id="VDM20584.1"/>
    </source>
</evidence>
<dbReference type="InterPro" id="IPR036397">
    <property type="entry name" value="RNaseH_sf"/>
</dbReference>
<dbReference type="OrthoDB" id="448399at2759"/>
<keyword evidence="6" id="KW-1185">Reference proteome</keyword>
<dbReference type="PANTHER" id="PTHR23044">
    <property type="entry name" value="3'-5' EXONUCLEASE ERI1-RELATED"/>
    <property type="match status" value="1"/>
</dbReference>
<evidence type="ECO:0000313" key="7">
    <source>
        <dbReference type="WBParaSite" id="TTAC_0000260601-mRNA-1"/>
    </source>
</evidence>
<feature type="domain" description="Exonuclease" evidence="4">
    <location>
        <begin position="1"/>
        <end position="193"/>
    </location>
</feature>
<keyword evidence="3" id="KW-0269">Exonuclease</keyword>
<accession>A0A0R3WPB6</accession>
<dbReference type="Proteomes" id="UP000274429">
    <property type="component" value="Unassembled WGS sequence"/>
</dbReference>
<organism evidence="7">
    <name type="scientific">Hydatigena taeniaeformis</name>
    <name type="common">Feline tapeworm</name>
    <name type="synonym">Taenia taeniaeformis</name>
    <dbReference type="NCBI Taxonomy" id="6205"/>
    <lineage>
        <taxon>Eukaryota</taxon>
        <taxon>Metazoa</taxon>
        <taxon>Spiralia</taxon>
        <taxon>Lophotrochozoa</taxon>
        <taxon>Platyhelminthes</taxon>
        <taxon>Cestoda</taxon>
        <taxon>Eucestoda</taxon>
        <taxon>Cyclophyllidea</taxon>
        <taxon>Taeniidae</taxon>
        <taxon>Hydatigera</taxon>
    </lineage>
</organism>
<dbReference type="AlphaFoldDB" id="A0A0R3WPB6"/>
<dbReference type="InterPro" id="IPR047201">
    <property type="entry name" value="ERI-1_3'hExo-like"/>
</dbReference>
<protein>
    <submittedName>
        <fullName evidence="7">Exonuclease domain-containing protein</fullName>
    </submittedName>
</protein>
<dbReference type="EMBL" id="UYWX01001251">
    <property type="protein sequence ID" value="VDM20584.1"/>
    <property type="molecule type" value="Genomic_DNA"/>
</dbReference>
<dbReference type="InterPro" id="IPR051274">
    <property type="entry name" value="3-5_Exoribonuclease"/>
</dbReference>
<dbReference type="Gene3D" id="3.30.420.10">
    <property type="entry name" value="Ribonuclease H-like superfamily/Ribonuclease H"/>
    <property type="match status" value="1"/>
</dbReference>
<dbReference type="InterPro" id="IPR013520">
    <property type="entry name" value="Ribonucl_H"/>
</dbReference>
<evidence type="ECO:0000256" key="3">
    <source>
        <dbReference type="ARBA" id="ARBA00022839"/>
    </source>
</evidence>
<dbReference type="PANTHER" id="PTHR23044:SF61">
    <property type="entry name" value="3'-5' EXORIBONUCLEASE 1-RELATED"/>
    <property type="match status" value="1"/>
</dbReference>